<gene>
    <name evidence="4" type="ORF">HK414_27885</name>
</gene>
<keyword evidence="1" id="KW-0808">Transferase</keyword>
<protein>
    <submittedName>
        <fullName evidence="4">GNAT family N-acetyltransferase</fullName>
    </submittedName>
</protein>
<reference evidence="4 5" key="1">
    <citation type="submission" date="2020-05" db="EMBL/GenBank/DDBJ databases">
        <title>Ramlibacter rhizophilus sp. nov., isolated from rhizosphere soil of national flower Mugunghwa from South Korea.</title>
        <authorList>
            <person name="Zheng-Fei Y."/>
            <person name="Huan T."/>
        </authorList>
    </citation>
    <scope>NUCLEOTIDE SEQUENCE [LARGE SCALE GENOMIC DNA]</scope>
    <source>
        <strain evidence="4 5">H242</strain>
    </source>
</reference>
<organism evidence="4 5">
    <name type="scientific">Ramlibacter terrae</name>
    <dbReference type="NCBI Taxonomy" id="2732511"/>
    <lineage>
        <taxon>Bacteria</taxon>
        <taxon>Pseudomonadati</taxon>
        <taxon>Pseudomonadota</taxon>
        <taxon>Betaproteobacteria</taxon>
        <taxon>Burkholderiales</taxon>
        <taxon>Comamonadaceae</taxon>
        <taxon>Ramlibacter</taxon>
    </lineage>
</organism>
<reference evidence="4 5" key="2">
    <citation type="submission" date="2020-05" db="EMBL/GenBank/DDBJ databases">
        <authorList>
            <person name="Khan S.A."/>
            <person name="Jeon C.O."/>
            <person name="Chun B.H."/>
        </authorList>
    </citation>
    <scope>NUCLEOTIDE SEQUENCE [LARGE SCALE GENOMIC DNA]</scope>
    <source>
        <strain evidence="4 5">H242</strain>
    </source>
</reference>
<dbReference type="Pfam" id="PF00583">
    <property type="entry name" value="Acetyltransf_1"/>
    <property type="match status" value="1"/>
</dbReference>
<dbReference type="InterPro" id="IPR016181">
    <property type="entry name" value="Acyl_CoA_acyltransferase"/>
</dbReference>
<accession>A0ABX6P9Q0</accession>
<keyword evidence="5" id="KW-1185">Reference proteome</keyword>
<dbReference type="PROSITE" id="PS51186">
    <property type="entry name" value="GNAT"/>
    <property type="match status" value="1"/>
</dbReference>
<dbReference type="SUPFAM" id="SSF55729">
    <property type="entry name" value="Acyl-CoA N-acyltransferases (Nat)"/>
    <property type="match status" value="1"/>
</dbReference>
<evidence type="ECO:0000256" key="1">
    <source>
        <dbReference type="ARBA" id="ARBA00022679"/>
    </source>
</evidence>
<name>A0ABX6P9Q0_9BURK</name>
<dbReference type="EMBL" id="CP053418">
    <property type="protein sequence ID" value="QJW85666.1"/>
    <property type="molecule type" value="Genomic_DNA"/>
</dbReference>
<dbReference type="PANTHER" id="PTHR43877">
    <property type="entry name" value="AMINOALKYLPHOSPHONATE N-ACETYLTRANSFERASE-RELATED-RELATED"/>
    <property type="match status" value="1"/>
</dbReference>
<evidence type="ECO:0000313" key="5">
    <source>
        <dbReference type="Proteomes" id="UP000500826"/>
    </source>
</evidence>
<proteinExistence type="predicted"/>
<evidence type="ECO:0000313" key="4">
    <source>
        <dbReference type="EMBL" id="QJW85666.1"/>
    </source>
</evidence>
<evidence type="ECO:0000256" key="2">
    <source>
        <dbReference type="ARBA" id="ARBA00023315"/>
    </source>
</evidence>
<evidence type="ECO:0000259" key="3">
    <source>
        <dbReference type="PROSITE" id="PS51186"/>
    </source>
</evidence>
<dbReference type="Proteomes" id="UP000500826">
    <property type="component" value="Chromosome"/>
</dbReference>
<sequence length="155" mass="16631">MLAAPDVRFATAGDAVAIAELSRDAIEYGLPGAGRWRGCAARSHRPTPIIIVVDGAGAIDAFGIMAYTDDDAHLLLFAVRAAARRRGLGSAMLGWLETVARAAGASRIRVEARRDNAGARSFYSEHGYHELAILPRNYSGLVDGVRLEKWLRDAA</sequence>
<feature type="domain" description="N-acetyltransferase" evidence="3">
    <location>
        <begin position="5"/>
        <end position="152"/>
    </location>
</feature>
<dbReference type="Gene3D" id="3.40.630.30">
    <property type="match status" value="1"/>
</dbReference>
<dbReference type="InterPro" id="IPR000182">
    <property type="entry name" value="GNAT_dom"/>
</dbReference>
<dbReference type="InterPro" id="IPR050832">
    <property type="entry name" value="Bact_Acetyltransf"/>
</dbReference>
<keyword evidence="2" id="KW-0012">Acyltransferase</keyword>